<dbReference type="Pfam" id="PF04542">
    <property type="entry name" value="Sigma70_r2"/>
    <property type="match status" value="1"/>
</dbReference>
<evidence type="ECO:0000256" key="3">
    <source>
        <dbReference type="ARBA" id="ARBA00023082"/>
    </source>
</evidence>
<evidence type="ECO:0000259" key="7">
    <source>
        <dbReference type="Pfam" id="PF08281"/>
    </source>
</evidence>
<name>A0A6C2YUI0_9BACT</name>
<dbReference type="InterPro" id="IPR007627">
    <property type="entry name" value="RNA_pol_sigma70_r2"/>
</dbReference>
<evidence type="ECO:0008006" key="10">
    <source>
        <dbReference type="Google" id="ProtNLM"/>
    </source>
</evidence>
<dbReference type="PANTHER" id="PTHR43133:SF8">
    <property type="entry name" value="RNA POLYMERASE SIGMA FACTOR HI_1459-RELATED"/>
    <property type="match status" value="1"/>
</dbReference>
<evidence type="ECO:0000256" key="2">
    <source>
        <dbReference type="ARBA" id="ARBA00023015"/>
    </source>
</evidence>
<dbReference type="InterPro" id="IPR013325">
    <property type="entry name" value="RNA_pol_sigma_r2"/>
</dbReference>
<proteinExistence type="inferred from homology"/>
<evidence type="ECO:0000259" key="6">
    <source>
        <dbReference type="Pfam" id="PF04542"/>
    </source>
</evidence>
<dbReference type="InterPro" id="IPR013249">
    <property type="entry name" value="RNA_pol_sigma70_r4_t2"/>
</dbReference>
<dbReference type="CDD" id="cd06171">
    <property type="entry name" value="Sigma70_r4"/>
    <property type="match status" value="1"/>
</dbReference>
<dbReference type="Proteomes" id="UP000464378">
    <property type="component" value="Chromosome"/>
</dbReference>
<dbReference type="InterPro" id="IPR036388">
    <property type="entry name" value="WH-like_DNA-bd_sf"/>
</dbReference>
<dbReference type="AlphaFoldDB" id="A0A6C2YUI0"/>
<evidence type="ECO:0000313" key="9">
    <source>
        <dbReference type="Proteomes" id="UP000464378"/>
    </source>
</evidence>
<feature type="domain" description="RNA polymerase sigma factor 70 region 4 type 2" evidence="7">
    <location>
        <begin position="88"/>
        <end position="140"/>
    </location>
</feature>
<reference evidence="8" key="1">
    <citation type="submission" date="2019-04" db="EMBL/GenBank/DDBJ databases">
        <authorList>
            <consortium name="Science for Life Laboratories"/>
        </authorList>
    </citation>
    <scope>NUCLEOTIDE SEQUENCE</scope>
    <source>
        <strain evidence="8">MBLW1</strain>
    </source>
</reference>
<dbReference type="SUPFAM" id="SSF88659">
    <property type="entry name" value="Sigma3 and sigma4 domains of RNA polymerase sigma factors"/>
    <property type="match status" value="1"/>
</dbReference>
<dbReference type="InterPro" id="IPR013324">
    <property type="entry name" value="RNA_pol_sigma_r3/r4-like"/>
</dbReference>
<evidence type="ECO:0000256" key="5">
    <source>
        <dbReference type="ARBA" id="ARBA00023163"/>
    </source>
</evidence>
<dbReference type="EMBL" id="LR593887">
    <property type="protein sequence ID" value="VTS06405.1"/>
    <property type="molecule type" value="Genomic_DNA"/>
</dbReference>
<dbReference type="InterPro" id="IPR014284">
    <property type="entry name" value="RNA_pol_sigma-70_dom"/>
</dbReference>
<dbReference type="GO" id="GO:0016987">
    <property type="term" value="F:sigma factor activity"/>
    <property type="evidence" value="ECO:0007669"/>
    <property type="project" value="UniProtKB-KW"/>
</dbReference>
<dbReference type="Pfam" id="PF08281">
    <property type="entry name" value="Sigma70_r4_2"/>
    <property type="match status" value="1"/>
</dbReference>
<dbReference type="SUPFAM" id="SSF88946">
    <property type="entry name" value="Sigma2 domain of RNA polymerase sigma factors"/>
    <property type="match status" value="1"/>
</dbReference>
<keyword evidence="4" id="KW-0238">DNA-binding</keyword>
<dbReference type="PANTHER" id="PTHR43133">
    <property type="entry name" value="RNA POLYMERASE ECF-TYPE SIGMA FACTO"/>
    <property type="match status" value="1"/>
</dbReference>
<evidence type="ECO:0000256" key="1">
    <source>
        <dbReference type="ARBA" id="ARBA00010641"/>
    </source>
</evidence>
<organism evidence="8">
    <name type="scientific">Tuwongella immobilis</name>
    <dbReference type="NCBI Taxonomy" id="692036"/>
    <lineage>
        <taxon>Bacteria</taxon>
        <taxon>Pseudomonadati</taxon>
        <taxon>Planctomycetota</taxon>
        <taxon>Planctomycetia</taxon>
        <taxon>Gemmatales</taxon>
        <taxon>Gemmataceae</taxon>
        <taxon>Tuwongella</taxon>
    </lineage>
</organism>
<dbReference type="Gene3D" id="1.10.1740.10">
    <property type="match status" value="1"/>
</dbReference>
<keyword evidence="3" id="KW-0731">Sigma factor</keyword>
<dbReference type="Gene3D" id="1.10.10.10">
    <property type="entry name" value="Winged helix-like DNA-binding domain superfamily/Winged helix DNA-binding domain"/>
    <property type="match status" value="1"/>
</dbReference>
<dbReference type="GO" id="GO:0006352">
    <property type="term" value="P:DNA-templated transcription initiation"/>
    <property type="evidence" value="ECO:0007669"/>
    <property type="project" value="InterPro"/>
</dbReference>
<dbReference type="InterPro" id="IPR039425">
    <property type="entry name" value="RNA_pol_sigma-70-like"/>
</dbReference>
<keyword evidence="9" id="KW-1185">Reference proteome</keyword>
<dbReference type="KEGG" id="tim:GMBLW1_46710"/>
<dbReference type="InParanoid" id="A0A6C2YUI0"/>
<dbReference type="GO" id="GO:0003677">
    <property type="term" value="F:DNA binding"/>
    <property type="evidence" value="ECO:0007669"/>
    <property type="project" value="UniProtKB-KW"/>
</dbReference>
<keyword evidence="2" id="KW-0805">Transcription regulation</keyword>
<dbReference type="NCBIfam" id="TIGR02937">
    <property type="entry name" value="sigma70-ECF"/>
    <property type="match status" value="1"/>
</dbReference>
<sequence length="153" mass="17468">MAYARRLDRDQAMDIVQEAFLRLWRAWEAGETILSPRAWLLRVARNLAEDTAKSAFHRNGTSPVDWLYGIAGRSPMPVQQLERAETLAQIRQLLADLPTDDRDILTLRYALDYDTNQIAELLGIQVTAVHMRLSRARKRLADRLAEQGVTSLP</sequence>
<feature type="domain" description="RNA polymerase sigma-70 region 2" evidence="6">
    <location>
        <begin position="2"/>
        <end position="52"/>
    </location>
</feature>
<keyword evidence="5" id="KW-0804">Transcription</keyword>
<protein>
    <recommendedName>
        <fullName evidence="10">RNA polymerase sigma factor 70 region 4 type 2 domain-containing protein</fullName>
    </recommendedName>
</protein>
<accession>A0A6C2YUI0</accession>
<evidence type="ECO:0000256" key="4">
    <source>
        <dbReference type="ARBA" id="ARBA00023125"/>
    </source>
</evidence>
<gene>
    <name evidence="8" type="ORF">GMBLW1_46710</name>
</gene>
<comment type="similarity">
    <text evidence="1">Belongs to the sigma-70 factor family. ECF subfamily.</text>
</comment>
<evidence type="ECO:0000313" key="8">
    <source>
        <dbReference type="EMBL" id="VIP04522.1"/>
    </source>
</evidence>
<dbReference type="EMBL" id="LR586016">
    <property type="protein sequence ID" value="VIP04522.1"/>
    <property type="molecule type" value="Genomic_DNA"/>
</dbReference>